<feature type="transmembrane region" description="Helical" evidence="2">
    <location>
        <begin position="216"/>
        <end position="240"/>
    </location>
</feature>
<accession>A0A5C5G391</accession>
<reference evidence="4 5" key="1">
    <citation type="submission" date="2019-03" db="EMBL/GenBank/DDBJ databases">
        <title>Rhodosporidium diobovatum UCD-FST 08-225 genome sequencing, assembly, and annotation.</title>
        <authorList>
            <person name="Fakankun I.U."/>
            <person name="Fristensky B."/>
            <person name="Levin D.B."/>
        </authorList>
    </citation>
    <scope>NUCLEOTIDE SEQUENCE [LARGE SCALE GENOMIC DNA]</scope>
    <source>
        <strain evidence="4 5">UCD-FST 08-225</strain>
    </source>
</reference>
<gene>
    <name evidence="4" type="ORF">DMC30DRAFT_423629</name>
</gene>
<keyword evidence="2" id="KW-0812">Transmembrane</keyword>
<dbReference type="Proteomes" id="UP000311382">
    <property type="component" value="Unassembled WGS sequence"/>
</dbReference>
<evidence type="ECO:0000313" key="4">
    <source>
        <dbReference type="EMBL" id="TNY23587.1"/>
    </source>
</evidence>
<organism evidence="4 5">
    <name type="scientific">Rhodotorula diobovata</name>
    <dbReference type="NCBI Taxonomy" id="5288"/>
    <lineage>
        <taxon>Eukaryota</taxon>
        <taxon>Fungi</taxon>
        <taxon>Dikarya</taxon>
        <taxon>Basidiomycota</taxon>
        <taxon>Pucciniomycotina</taxon>
        <taxon>Microbotryomycetes</taxon>
        <taxon>Sporidiobolales</taxon>
        <taxon>Sporidiobolaceae</taxon>
        <taxon>Rhodotorula</taxon>
    </lineage>
</organism>
<feature type="signal peptide" evidence="3">
    <location>
        <begin position="1"/>
        <end position="20"/>
    </location>
</feature>
<evidence type="ECO:0000256" key="1">
    <source>
        <dbReference type="SAM" id="MobiDB-lite"/>
    </source>
</evidence>
<dbReference type="AlphaFoldDB" id="A0A5C5G391"/>
<keyword evidence="3" id="KW-0732">Signal</keyword>
<feature type="compositionally biased region" description="Low complexity" evidence="1">
    <location>
        <begin position="339"/>
        <end position="359"/>
    </location>
</feature>
<sequence length="368" mass="36806">MRVCALKTLGALAGLATVLGQSSTSSSLGDAAASSFASVATTITGGVVSTAATAASTTSSVDVPRPTANLTTGATQDLRLWAPESGLTMCERVTFAFTGPSVPKTCGVYVTNTSTYIQQIPLGGTYTSLTAGTFSWLVDLPAGLSVVSTGVTLNGAVTQYSLPAIIVQPSSDNSCLGTGQGQNTQSIISYASALNESYTWTPPSATSTSKGSTPNVGAIAGGTIGGVALLLALALGLYVLRTRHRARSAPPPPPGLELGEDAKAWDYAARGGLSYAQMVAMSYNGSAATAAAPYQAQQQPSGFAAEPMPATPPPTTPGSHSHSHGRTALSPAPGGTSELSGPTATPSTGTGTTGLDDPASFVSRSQRG</sequence>
<feature type="compositionally biased region" description="Low complexity" evidence="1">
    <location>
        <begin position="297"/>
        <end position="308"/>
    </location>
</feature>
<dbReference type="EMBL" id="SOZI01000010">
    <property type="protein sequence ID" value="TNY23587.1"/>
    <property type="molecule type" value="Genomic_DNA"/>
</dbReference>
<dbReference type="STRING" id="5288.A0A5C5G391"/>
<evidence type="ECO:0000256" key="2">
    <source>
        <dbReference type="SAM" id="Phobius"/>
    </source>
</evidence>
<evidence type="ECO:0000313" key="5">
    <source>
        <dbReference type="Proteomes" id="UP000311382"/>
    </source>
</evidence>
<feature type="chain" id="PRO_5023079373" evidence="3">
    <location>
        <begin position="21"/>
        <end position="368"/>
    </location>
</feature>
<protein>
    <submittedName>
        <fullName evidence="4">Uncharacterized protein</fullName>
    </submittedName>
</protein>
<proteinExistence type="predicted"/>
<keyword evidence="2" id="KW-1133">Transmembrane helix</keyword>
<keyword evidence="2" id="KW-0472">Membrane</keyword>
<name>A0A5C5G391_9BASI</name>
<comment type="caution">
    <text evidence="4">The sequence shown here is derived from an EMBL/GenBank/DDBJ whole genome shotgun (WGS) entry which is preliminary data.</text>
</comment>
<dbReference type="OrthoDB" id="2530258at2759"/>
<keyword evidence="5" id="KW-1185">Reference proteome</keyword>
<feature type="region of interest" description="Disordered" evidence="1">
    <location>
        <begin position="297"/>
        <end position="368"/>
    </location>
</feature>
<evidence type="ECO:0000256" key="3">
    <source>
        <dbReference type="SAM" id="SignalP"/>
    </source>
</evidence>